<feature type="transmembrane region" description="Helical" evidence="2">
    <location>
        <begin position="151"/>
        <end position="169"/>
    </location>
</feature>
<dbReference type="PANTHER" id="PTHR43280">
    <property type="entry name" value="ARAC-FAMILY TRANSCRIPTIONAL REGULATOR"/>
    <property type="match status" value="1"/>
</dbReference>
<dbReference type="GO" id="GO:0003700">
    <property type="term" value="F:DNA-binding transcription factor activity"/>
    <property type="evidence" value="ECO:0007669"/>
    <property type="project" value="InterPro"/>
</dbReference>
<evidence type="ECO:0000259" key="3">
    <source>
        <dbReference type="PROSITE" id="PS01124"/>
    </source>
</evidence>
<reference evidence="4" key="2">
    <citation type="journal article" date="2021" name="PeerJ">
        <title>Extensive microbial diversity within the chicken gut microbiome revealed by metagenomics and culture.</title>
        <authorList>
            <person name="Gilroy R."/>
            <person name="Ravi A."/>
            <person name="Getino M."/>
            <person name="Pursley I."/>
            <person name="Horton D.L."/>
            <person name="Alikhan N.F."/>
            <person name="Baker D."/>
            <person name="Gharbi K."/>
            <person name="Hall N."/>
            <person name="Watson M."/>
            <person name="Adriaenssens E.M."/>
            <person name="Foster-Nyarko E."/>
            <person name="Jarju S."/>
            <person name="Secka A."/>
            <person name="Antonio M."/>
            <person name="Oren A."/>
            <person name="Chaudhuri R.R."/>
            <person name="La Ragione R."/>
            <person name="Hildebrand F."/>
            <person name="Pallen M.J."/>
        </authorList>
    </citation>
    <scope>NUCLEOTIDE SEQUENCE</scope>
    <source>
        <strain evidence="4">B3-1481</strain>
    </source>
</reference>
<comment type="caution">
    <text evidence="4">The sequence shown here is derived from an EMBL/GenBank/DDBJ whole genome shotgun (WGS) entry which is preliminary data.</text>
</comment>
<feature type="transmembrane region" description="Helical" evidence="2">
    <location>
        <begin position="15"/>
        <end position="42"/>
    </location>
</feature>
<proteinExistence type="predicted"/>
<keyword evidence="2" id="KW-0812">Transmembrane</keyword>
<organism evidence="4 5">
    <name type="scientific">Candidatus Cryptobacteroides avistercoris</name>
    <dbReference type="NCBI Taxonomy" id="2840758"/>
    <lineage>
        <taxon>Bacteria</taxon>
        <taxon>Pseudomonadati</taxon>
        <taxon>Bacteroidota</taxon>
        <taxon>Bacteroidia</taxon>
        <taxon>Bacteroidales</taxon>
        <taxon>Candidatus Cryptobacteroides</taxon>
    </lineage>
</organism>
<keyword evidence="1" id="KW-0238">DNA-binding</keyword>
<name>A0A9D9IY35_9BACT</name>
<dbReference type="Pfam" id="PF12833">
    <property type="entry name" value="HTH_18"/>
    <property type="match status" value="1"/>
</dbReference>
<keyword evidence="2" id="KW-0472">Membrane</keyword>
<dbReference type="PANTHER" id="PTHR43280:SF29">
    <property type="entry name" value="ARAC-FAMILY TRANSCRIPTIONAL REGULATOR"/>
    <property type="match status" value="1"/>
</dbReference>
<feature type="transmembrane region" description="Helical" evidence="2">
    <location>
        <begin position="63"/>
        <end position="81"/>
    </location>
</feature>
<gene>
    <name evidence="4" type="ORF">IAB76_03575</name>
</gene>
<dbReference type="AlphaFoldDB" id="A0A9D9IY35"/>
<feature type="transmembrane region" description="Helical" evidence="2">
    <location>
        <begin position="87"/>
        <end position="104"/>
    </location>
</feature>
<dbReference type="Gene3D" id="1.10.10.60">
    <property type="entry name" value="Homeodomain-like"/>
    <property type="match status" value="2"/>
</dbReference>
<dbReference type="GO" id="GO:0043565">
    <property type="term" value="F:sequence-specific DNA binding"/>
    <property type="evidence" value="ECO:0007669"/>
    <property type="project" value="InterPro"/>
</dbReference>
<evidence type="ECO:0000256" key="2">
    <source>
        <dbReference type="SAM" id="Phobius"/>
    </source>
</evidence>
<dbReference type="PROSITE" id="PS01124">
    <property type="entry name" value="HTH_ARAC_FAMILY_2"/>
    <property type="match status" value="1"/>
</dbReference>
<sequence>MKKLFGSYLFWTRTLSVLCILLFPVVELLICGDVSVAVCALLMSESGGAAMLLATRFSEGRDALCCAVLMFASMACCHFVGAGPGFAVFAAMTLLLLYLMRVFRRRYSRLRPLFRQQAVWLAMQNQFALISCLVLYLLAMLGVLAFSSGWLRMPAVLAMTAFCLHLLFARKGRVYLLGREKEEAIRQMVGGSLAYAPSPSDGDDTEQMRELFAKVVAMMESSQPFLNEDYSLQELAMNLYTNKTTLSRAINLVSGMNFRQFINGYRVRYSVELMKKNPRMRVEELTEMSGFHSTVTYTMAFKANMHVTPGEYLQKLRSNLV</sequence>
<dbReference type="Proteomes" id="UP000823769">
    <property type="component" value="Unassembled WGS sequence"/>
</dbReference>
<keyword evidence="2" id="KW-1133">Transmembrane helix</keyword>
<evidence type="ECO:0000256" key="1">
    <source>
        <dbReference type="ARBA" id="ARBA00023125"/>
    </source>
</evidence>
<evidence type="ECO:0000313" key="5">
    <source>
        <dbReference type="Proteomes" id="UP000823769"/>
    </source>
</evidence>
<feature type="domain" description="HTH araC/xylS-type" evidence="3">
    <location>
        <begin position="213"/>
        <end position="315"/>
    </location>
</feature>
<reference evidence="4" key="1">
    <citation type="submission" date="2020-10" db="EMBL/GenBank/DDBJ databases">
        <authorList>
            <person name="Gilroy R."/>
        </authorList>
    </citation>
    <scope>NUCLEOTIDE SEQUENCE</scope>
    <source>
        <strain evidence="4">B3-1481</strain>
    </source>
</reference>
<dbReference type="InterPro" id="IPR018060">
    <property type="entry name" value="HTH_AraC"/>
</dbReference>
<accession>A0A9D9IY35</accession>
<evidence type="ECO:0000313" key="4">
    <source>
        <dbReference type="EMBL" id="MBO8480176.1"/>
    </source>
</evidence>
<dbReference type="SMART" id="SM00342">
    <property type="entry name" value="HTH_ARAC"/>
    <property type="match status" value="1"/>
</dbReference>
<feature type="transmembrane region" description="Helical" evidence="2">
    <location>
        <begin position="125"/>
        <end position="145"/>
    </location>
</feature>
<protein>
    <submittedName>
        <fullName evidence="4">Helix-turn-helix transcriptional regulator</fullName>
    </submittedName>
</protein>
<dbReference type="EMBL" id="JADILW010000054">
    <property type="protein sequence ID" value="MBO8480176.1"/>
    <property type="molecule type" value="Genomic_DNA"/>
</dbReference>